<evidence type="ECO:0000313" key="3">
    <source>
        <dbReference type="Proteomes" id="UP001199631"/>
    </source>
</evidence>
<evidence type="ECO:0000313" key="2">
    <source>
        <dbReference type="EMBL" id="MCG3420729.1"/>
    </source>
</evidence>
<reference evidence="2 3" key="1">
    <citation type="journal article" date="2022" name="Evol. Bioinform. Online">
        <title>Draft Genome Sequence of Oceanobacillus jordanicus Strain GSFE11, a Halotolerant Plant Growth-Promoting Bacterial Endophyte Isolated From the Jordan Valley.</title>
        <authorList>
            <person name="Alhindi T."/>
            <person name="Albdaiwi R."/>
        </authorList>
    </citation>
    <scope>NUCLEOTIDE SEQUENCE [LARGE SCALE GENOMIC DNA]</scope>
    <source>
        <strain evidence="2 3">GSFE11</strain>
    </source>
</reference>
<organism evidence="2 3">
    <name type="scientific">Oceanobacillus jordanicus</name>
    <dbReference type="NCBI Taxonomy" id="2867266"/>
    <lineage>
        <taxon>Bacteria</taxon>
        <taxon>Bacillati</taxon>
        <taxon>Bacillota</taxon>
        <taxon>Bacilli</taxon>
        <taxon>Bacillales</taxon>
        <taxon>Bacillaceae</taxon>
        <taxon>Oceanobacillus</taxon>
    </lineage>
</organism>
<dbReference type="InterPro" id="IPR027417">
    <property type="entry name" value="P-loop_NTPase"/>
</dbReference>
<keyword evidence="3" id="KW-1185">Reference proteome</keyword>
<feature type="domain" description="AAA" evidence="1">
    <location>
        <begin position="127"/>
        <end position="275"/>
    </location>
</feature>
<dbReference type="RefSeq" id="WP_238021072.1">
    <property type="nucleotide sequence ID" value="NZ_JAIFZM010000017.1"/>
</dbReference>
<protein>
    <submittedName>
        <fullName evidence="2">AAA family ATPase</fullName>
    </submittedName>
</protein>
<sequence>MKKLRVVILDDNKDYLESLSAFMRTSEETNQFIVTCFTEAANLHTYIHQGQQIDILLISTSLLTENLQVNPGTTIMTLEDDEVKGKNGMNAIYRYQRLNQLISSMLAIYYEHNEVAGRLLSRSKQTRVIASYSTSGGAGKTTVAVNLSKQLALTDAKVFYLNLELFNSTSLYFTSAEDRPSLQIFYYVKAETEQLRSKLEALKKYDPYSMVDYFDLEISADEMLEMSEKDVSTLVNGIVETGTYDYVVVDLDSSLHERNIAVLKEADHVIWTIVNDVQSQLKLKSFFAEEEKLVGKENLVKDKTHVLLNKHIGTPVQHIEAAEMSIDGYLPYIETWSSMQSSSEILGNELFNQELQAIIQDKIIPVREGVALGNREGN</sequence>
<name>A0AAW5B7Z8_9BACI</name>
<dbReference type="InterPro" id="IPR050678">
    <property type="entry name" value="DNA_Partitioning_ATPase"/>
</dbReference>
<dbReference type="Pfam" id="PF13614">
    <property type="entry name" value="AAA_31"/>
    <property type="match status" value="1"/>
</dbReference>
<dbReference type="EMBL" id="JAIFZM010000017">
    <property type="protein sequence ID" value="MCG3420729.1"/>
    <property type="molecule type" value="Genomic_DNA"/>
</dbReference>
<accession>A0AAW5B7Z8</accession>
<proteinExistence type="predicted"/>
<dbReference type="Gene3D" id="3.40.50.10850">
    <property type="entry name" value="Ntrc-like two-domain protein"/>
    <property type="match status" value="1"/>
</dbReference>
<dbReference type="PANTHER" id="PTHR13696:SF99">
    <property type="entry name" value="COBYRINIC ACID AC-DIAMIDE SYNTHASE"/>
    <property type="match status" value="1"/>
</dbReference>
<dbReference type="SUPFAM" id="SSF52540">
    <property type="entry name" value="P-loop containing nucleoside triphosphate hydrolases"/>
    <property type="match status" value="1"/>
</dbReference>
<evidence type="ECO:0000259" key="1">
    <source>
        <dbReference type="Pfam" id="PF13614"/>
    </source>
</evidence>
<dbReference type="InterPro" id="IPR025669">
    <property type="entry name" value="AAA_dom"/>
</dbReference>
<dbReference type="PANTHER" id="PTHR13696">
    <property type="entry name" value="P-LOOP CONTAINING NUCLEOSIDE TRIPHOSPHATE HYDROLASE"/>
    <property type="match status" value="1"/>
</dbReference>
<gene>
    <name evidence="2" type="ORF">K3T81_16415</name>
</gene>
<dbReference type="AlphaFoldDB" id="A0AAW5B7Z8"/>
<dbReference type="Gene3D" id="3.40.50.300">
    <property type="entry name" value="P-loop containing nucleotide triphosphate hydrolases"/>
    <property type="match status" value="1"/>
</dbReference>
<comment type="caution">
    <text evidence="2">The sequence shown here is derived from an EMBL/GenBank/DDBJ whole genome shotgun (WGS) entry which is preliminary data.</text>
</comment>
<dbReference type="Proteomes" id="UP001199631">
    <property type="component" value="Unassembled WGS sequence"/>
</dbReference>